<dbReference type="RefSeq" id="WP_205257987.1">
    <property type="nucleotide sequence ID" value="NZ_BAAAPV010000005.1"/>
</dbReference>
<gene>
    <name evidence="3" type="ORF">JL107_15565</name>
</gene>
<proteinExistence type="predicted"/>
<dbReference type="PROSITE" id="PS51257">
    <property type="entry name" value="PROKAR_LIPOPROTEIN"/>
    <property type="match status" value="1"/>
</dbReference>
<feature type="chain" id="PRO_5038358280" evidence="2">
    <location>
        <begin position="22"/>
        <end position="314"/>
    </location>
</feature>
<feature type="compositionally biased region" description="Low complexity" evidence="1">
    <location>
        <begin position="81"/>
        <end position="129"/>
    </location>
</feature>
<keyword evidence="2" id="KW-0732">Signal</keyword>
<feature type="region of interest" description="Disordered" evidence="1">
    <location>
        <begin position="71"/>
        <end position="139"/>
    </location>
</feature>
<dbReference type="EMBL" id="JAERWL010000013">
    <property type="protein sequence ID" value="MBM9477867.1"/>
    <property type="molecule type" value="Genomic_DNA"/>
</dbReference>
<evidence type="ECO:0000256" key="2">
    <source>
        <dbReference type="SAM" id="SignalP"/>
    </source>
</evidence>
<organism evidence="3 4">
    <name type="scientific">Nakamurella flavida</name>
    <dbReference type="NCBI Taxonomy" id="363630"/>
    <lineage>
        <taxon>Bacteria</taxon>
        <taxon>Bacillati</taxon>
        <taxon>Actinomycetota</taxon>
        <taxon>Actinomycetes</taxon>
        <taxon>Nakamurellales</taxon>
        <taxon>Nakamurellaceae</taxon>
        <taxon>Nakamurella</taxon>
    </lineage>
</organism>
<dbReference type="AlphaFoldDB" id="A0A938YR13"/>
<feature type="region of interest" description="Disordered" evidence="1">
    <location>
        <begin position="33"/>
        <end position="58"/>
    </location>
</feature>
<name>A0A938YR13_9ACTN</name>
<sequence length="314" mass="29649">MSGRVRAGLAALAVAASVVLAGCGGAASGALTATSSGVGASVPTVPSGATSSAASSAPGAAVTVTVPDLGGAPVASPPAEPAASPAEPAAPTESSSAPAQEPAVTAPTPAADPTPESTSQAAASAAPSAEPAPPAAGDGNTVPVTLANCPGCTVLATHAGVTGDLSAALVASGTGRALLLSVGPDGAVRGLINIPYGAEFPAPTGEVLPCDSQARCVVTARQSDGRAILSAFELTGTGAWRDVSGNDAFPSATAEGRTVDLDGGLGIAVQDAADGATVWMVFGWSGERYVVVGCSADTAADPGAVGLDLAACLS</sequence>
<evidence type="ECO:0000313" key="4">
    <source>
        <dbReference type="Proteomes" id="UP000663801"/>
    </source>
</evidence>
<feature type="signal peptide" evidence="2">
    <location>
        <begin position="1"/>
        <end position="21"/>
    </location>
</feature>
<evidence type="ECO:0000256" key="1">
    <source>
        <dbReference type="SAM" id="MobiDB-lite"/>
    </source>
</evidence>
<evidence type="ECO:0000313" key="3">
    <source>
        <dbReference type="EMBL" id="MBM9477867.1"/>
    </source>
</evidence>
<reference evidence="3" key="1">
    <citation type="submission" date="2021-01" db="EMBL/GenBank/DDBJ databases">
        <title>KCTC 19127 draft genome.</title>
        <authorList>
            <person name="An D."/>
        </authorList>
    </citation>
    <scope>NUCLEOTIDE SEQUENCE</scope>
    <source>
        <strain evidence="3">KCTC 19127</strain>
    </source>
</reference>
<keyword evidence="4" id="KW-1185">Reference proteome</keyword>
<comment type="caution">
    <text evidence="3">The sequence shown here is derived from an EMBL/GenBank/DDBJ whole genome shotgun (WGS) entry which is preliminary data.</text>
</comment>
<accession>A0A938YR13</accession>
<protein>
    <submittedName>
        <fullName evidence="3">Uncharacterized protein</fullName>
    </submittedName>
</protein>
<dbReference type="Proteomes" id="UP000663801">
    <property type="component" value="Unassembled WGS sequence"/>
</dbReference>